<dbReference type="AlphaFoldDB" id="A0A918NLX1"/>
<dbReference type="EMBL" id="BMWD01000022">
    <property type="protein sequence ID" value="GGX79859.1"/>
    <property type="molecule type" value="Genomic_DNA"/>
</dbReference>
<dbReference type="InterPro" id="IPR004184">
    <property type="entry name" value="PFL_dom"/>
</dbReference>
<keyword evidence="4" id="KW-1185">Reference proteome</keyword>
<dbReference type="Pfam" id="PF02901">
    <property type="entry name" value="PFL-like"/>
    <property type="match status" value="1"/>
</dbReference>
<reference evidence="3" key="2">
    <citation type="submission" date="2020-09" db="EMBL/GenBank/DDBJ databases">
        <authorList>
            <person name="Sun Q."/>
            <person name="Ohkuma M."/>
        </authorList>
    </citation>
    <scope>NUCLEOTIDE SEQUENCE</scope>
    <source>
        <strain evidence="3">JCM 4956</strain>
    </source>
</reference>
<accession>A0A918NLX1</accession>
<evidence type="ECO:0000313" key="4">
    <source>
        <dbReference type="Proteomes" id="UP000645555"/>
    </source>
</evidence>
<dbReference type="GO" id="GO:0003824">
    <property type="term" value="F:catalytic activity"/>
    <property type="evidence" value="ECO:0007669"/>
    <property type="project" value="InterPro"/>
</dbReference>
<comment type="caution">
    <text evidence="3">The sequence shown here is derived from an EMBL/GenBank/DDBJ whole genome shotgun (WGS) entry which is preliminary data.</text>
</comment>
<dbReference type="SUPFAM" id="SSF51998">
    <property type="entry name" value="PFL-like glycyl radical enzymes"/>
    <property type="match status" value="1"/>
</dbReference>
<protein>
    <recommendedName>
        <fullName evidence="2">PFL domain-containing protein</fullName>
    </recommendedName>
</protein>
<sequence>MGELARMAAAYGCDVSRPAATAHEAVQWFHLGYSAAAEPWTPTGPEDRAVRPNGRGPSASGGSGVTRRE</sequence>
<dbReference type="Gene3D" id="3.20.70.20">
    <property type="match status" value="1"/>
</dbReference>
<evidence type="ECO:0000313" key="3">
    <source>
        <dbReference type="EMBL" id="GGX79859.1"/>
    </source>
</evidence>
<feature type="compositionally biased region" description="Gly residues" evidence="1">
    <location>
        <begin position="59"/>
        <end position="69"/>
    </location>
</feature>
<reference evidence="3" key="1">
    <citation type="journal article" date="2014" name="Int. J. Syst. Evol. Microbiol.">
        <title>Complete genome sequence of Corynebacterium casei LMG S-19264T (=DSM 44701T), isolated from a smear-ripened cheese.</title>
        <authorList>
            <consortium name="US DOE Joint Genome Institute (JGI-PGF)"/>
            <person name="Walter F."/>
            <person name="Albersmeier A."/>
            <person name="Kalinowski J."/>
            <person name="Ruckert C."/>
        </authorList>
    </citation>
    <scope>NUCLEOTIDE SEQUENCE</scope>
    <source>
        <strain evidence="3">JCM 4956</strain>
    </source>
</reference>
<dbReference type="Proteomes" id="UP000645555">
    <property type="component" value="Unassembled WGS sequence"/>
</dbReference>
<feature type="domain" description="PFL" evidence="2">
    <location>
        <begin position="3"/>
        <end position="37"/>
    </location>
</feature>
<proteinExistence type="predicted"/>
<feature type="region of interest" description="Disordered" evidence="1">
    <location>
        <begin position="37"/>
        <end position="69"/>
    </location>
</feature>
<evidence type="ECO:0000259" key="2">
    <source>
        <dbReference type="Pfam" id="PF02901"/>
    </source>
</evidence>
<organism evidence="3 4">
    <name type="scientific">Streptomyces fructofermentans</name>
    <dbReference type="NCBI Taxonomy" id="152141"/>
    <lineage>
        <taxon>Bacteria</taxon>
        <taxon>Bacillati</taxon>
        <taxon>Actinomycetota</taxon>
        <taxon>Actinomycetes</taxon>
        <taxon>Kitasatosporales</taxon>
        <taxon>Streptomycetaceae</taxon>
        <taxon>Streptomyces</taxon>
    </lineage>
</organism>
<gene>
    <name evidence="3" type="ORF">GCM10010515_54350</name>
</gene>
<name>A0A918NLX1_9ACTN</name>
<evidence type="ECO:0000256" key="1">
    <source>
        <dbReference type="SAM" id="MobiDB-lite"/>
    </source>
</evidence>